<dbReference type="EnsemblMetazoa" id="GBRI002965-RA">
    <property type="protein sequence ID" value="GBRI002965-PA"/>
    <property type="gene ID" value="GBRI002965"/>
</dbReference>
<accession>A0A1A9W1I6</accession>
<dbReference type="VEuPathDB" id="VectorBase:GBRI002965"/>
<evidence type="ECO:0000256" key="1">
    <source>
        <dbReference type="SAM" id="SignalP"/>
    </source>
</evidence>
<feature type="signal peptide" evidence="1">
    <location>
        <begin position="1"/>
        <end position="20"/>
    </location>
</feature>
<proteinExistence type="predicted"/>
<dbReference type="Proteomes" id="UP000091820">
    <property type="component" value="Unassembled WGS sequence"/>
</dbReference>
<feature type="chain" id="PRO_5008399901" evidence="1">
    <location>
        <begin position="21"/>
        <end position="114"/>
    </location>
</feature>
<organism evidence="2 3">
    <name type="scientific">Glossina brevipalpis</name>
    <dbReference type="NCBI Taxonomy" id="37001"/>
    <lineage>
        <taxon>Eukaryota</taxon>
        <taxon>Metazoa</taxon>
        <taxon>Ecdysozoa</taxon>
        <taxon>Arthropoda</taxon>
        <taxon>Hexapoda</taxon>
        <taxon>Insecta</taxon>
        <taxon>Pterygota</taxon>
        <taxon>Neoptera</taxon>
        <taxon>Endopterygota</taxon>
        <taxon>Diptera</taxon>
        <taxon>Brachycera</taxon>
        <taxon>Muscomorpha</taxon>
        <taxon>Hippoboscoidea</taxon>
        <taxon>Glossinidae</taxon>
        <taxon>Glossina</taxon>
    </lineage>
</organism>
<reference evidence="2" key="2">
    <citation type="submission" date="2020-05" db="UniProtKB">
        <authorList>
            <consortium name="EnsemblMetazoa"/>
        </authorList>
    </citation>
    <scope>IDENTIFICATION</scope>
    <source>
        <strain evidence="2">IAEA</strain>
    </source>
</reference>
<evidence type="ECO:0000313" key="2">
    <source>
        <dbReference type="EnsemblMetazoa" id="GBRI002965-PA"/>
    </source>
</evidence>
<protein>
    <submittedName>
        <fullName evidence="2">Uncharacterized protein</fullName>
    </submittedName>
</protein>
<dbReference type="AlphaFoldDB" id="A0A1A9W1I6"/>
<keyword evidence="3" id="KW-1185">Reference proteome</keyword>
<sequence length="114" mass="13279">MDRIIKGLLWLRWLLSINLLDDIILVGKNIPPIPGTCLGSMTRISNCNPYVISKTRKNNSRSRMWLYDINTPFQSIIMNIVASFTTTNARNKCMLKIMELRRKLYGRSVYQQLD</sequence>
<keyword evidence="1" id="KW-0732">Signal</keyword>
<evidence type="ECO:0000313" key="3">
    <source>
        <dbReference type="Proteomes" id="UP000091820"/>
    </source>
</evidence>
<name>A0A1A9W1I6_9MUSC</name>
<reference evidence="3" key="1">
    <citation type="submission" date="2014-03" db="EMBL/GenBank/DDBJ databases">
        <authorList>
            <person name="Aksoy S."/>
            <person name="Warren W."/>
            <person name="Wilson R.K."/>
        </authorList>
    </citation>
    <scope>NUCLEOTIDE SEQUENCE [LARGE SCALE GENOMIC DNA]</scope>
    <source>
        <strain evidence="3">IAEA</strain>
    </source>
</reference>